<keyword evidence="2" id="KW-1185">Reference proteome</keyword>
<dbReference type="KEGG" id="tml:GSTUM_00004066001"/>
<dbReference type="Proteomes" id="UP000006911">
    <property type="component" value="Unassembled WGS sequence"/>
</dbReference>
<gene>
    <name evidence="1" type="ORF">GSTUM_00004066001</name>
</gene>
<dbReference type="GeneID" id="9185008"/>
<dbReference type="EMBL" id="FN429986">
    <property type="protein sequence ID" value="CAZ79383.1"/>
    <property type="molecule type" value="Genomic_DNA"/>
</dbReference>
<evidence type="ECO:0000313" key="2">
    <source>
        <dbReference type="Proteomes" id="UP000006911"/>
    </source>
</evidence>
<evidence type="ECO:0000313" key="1">
    <source>
        <dbReference type="EMBL" id="CAZ79383.1"/>
    </source>
</evidence>
<dbReference type="HOGENOM" id="CLU_1670658_0_0_1"/>
<dbReference type="RefSeq" id="XP_002835262.1">
    <property type="nucleotide sequence ID" value="XM_002835216.1"/>
</dbReference>
<reference evidence="1 2" key="1">
    <citation type="journal article" date="2010" name="Nature">
        <title>Perigord black truffle genome uncovers evolutionary origins and mechanisms of symbiosis.</title>
        <authorList>
            <person name="Martin F."/>
            <person name="Kohler A."/>
            <person name="Murat C."/>
            <person name="Balestrini R."/>
            <person name="Coutinho P.M."/>
            <person name="Jaillon O."/>
            <person name="Montanini B."/>
            <person name="Morin E."/>
            <person name="Noel B."/>
            <person name="Percudani R."/>
            <person name="Porcel B."/>
            <person name="Rubini A."/>
            <person name="Amicucci A."/>
            <person name="Amselem J."/>
            <person name="Anthouard V."/>
            <person name="Arcioni S."/>
            <person name="Artiguenave F."/>
            <person name="Aury J.M."/>
            <person name="Ballario P."/>
            <person name="Bolchi A."/>
            <person name="Brenna A."/>
            <person name="Brun A."/>
            <person name="Buee M."/>
            <person name="Cantarel B."/>
            <person name="Chevalier G."/>
            <person name="Couloux A."/>
            <person name="Da Silva C."/>
            <person name="Denoeud F."/>
            <person name="Duplessis S."/>
            <person name="Ghignone S."/>
            <person name="Hilselberger B."/>
            <person name="Iotti M."/>
            <person name="Marcais B."/>
            <person name="Mello A."/>
            <person name="Miranda M."/>
            <person name="Pacioni G."/>
            <person name="Quesneville H."/>
            <person name="Riccioni C."/>
            <person name="Ruotolo R."/>
            <person name="Splivallo R."/>
            <person name="Stocchi V."/>
            <person name="Tisserant E."/>
            <person name="Viscomi A.R."/>
            <person name="Zambonelli A."/>
            <person name="Zampieri E."/>
            <person name="Henrissat B."/>
            <person name="Lebrun M.H."/>
            <person name="Paolocci F."/>
            <person name="Bonfante P."/>
            <person name="Ottonello S."/>
            <person name="Wincker P."/>
        </authorList>
    </citation>
    <scope>NUCLEOTIDE SEQUENCE [LARGE SCALE GENOMIC DNA]</scope>
    <source>
        <strain evidence="1 2">Mel28</strain>
    </source>
</reference>
<name>D5G4E0_TUBMM</name>
<proteinExistence type="predicted"/>
<organism evidence="1 2">
    <name type="scientific">Tuber melanosporum (strain Mel28)</name>
    <name type="common">Perigord black truffle</name>
    <dbReference type="NCBI Taxonomy" id="656061"/>
    <lineage>
        <taxon>Eukaryota</taxon>
        <taxon>Fungi</taxon>
        <taxon>Dikarya</taxon>
        <taxon>Ascomycota</taxon>
        <taxon>Pezizomycotina</taxon>
        <taxon>Pezizomycetes</taxon>
        <taxon>Pezizales</taxon>
        <taxon>Tuberaceae</taxon>
        <taxon>Tuber</taxon>
    </lineage>
</organism>
<accession>D5G4E0</accession>
<protein>
    <submittedName>
        <fullName evidence="1">(Perigord truffle) hypothetical protein</fullName>
    </submittedName>
</protein>
<sequence>MVIKFYFTISSFILRYLRPGPPSTHGPPPSMAHVGLNHNPKDWPNPSLTLPNPNTYPTGIGLVARYDNYYDNYDTYKYDMLRTSTPRQLLTAIAAREGERKESIKEEKGSGTCQDISEISIFGEREQQRRRRRRLITTTAGYWYHTIALPRLECWADY</sequence>
<dbReference type="InParanoid" id="D5G4E0"/>
<dbReference type="AlphaFoldDB" id="D5G4E0"/>